<reference evidence="2" key="1">
    <citation type="submission" date="2023-10" db="EMBL/GenBank/DDBJ databases">
        <authorList>
            <person name="Chen Y."/>
            <person name="Shah S."/>
            <person name="Dougan E. K."/>
            <person name="Thang M."/>
            <person name="Chan C."/>
        </authorList>
    </citation>
    <scope>NUCLEOTIDE SEQUENCE [LARGE SCALE GENOMIC DNA]</scope>
</reference>
<proteinExistence type="predicted"/>
<evidence type="ECO:0000313" key="3">
    <source>
        <dbReference type="Proteomes" id="UP001189429"/>
    </source>
</evidence>
<keyword evidence="3" id="KW-1185">Reference proteome</keyword>
<feature type="region of interest" description="Disordered" evidence="1">
    <location>
        <begin position="390"/>
        <end position="412"/>
    </location>
</feature>
<sequence>AAGPERPPGRRSMWARRCGAPPRWPSRVKVIFFSFFSGTIGMSIYTYMAASNISFLEVESPASEAVLCLTDWPMRDIPISWTTPVDLIKWWTNPGLDVSERMRQHRCSVPALAGATCGAMAVPVRDVKRPLALAMDWDAPNHYDVLGVWARLFLTITFLIWVGMTTHDLALIGRSKNYILDLAGVNEHCPLIRKVWRRLVGLKVNVMGAWEAWDINNCYAYVGNSFTDAQITLGVFRYALQNTGISKDVLSFYFGGSHIPLSIQRWAGGGLTCVETGNLIKSLWTGGSKGKTNFECQGDAMSHHNKGAVALRLGFQKDIAVENVTISNLMNKGVADAAPYRSAEDYQGLDARAATTCHSAAWSGLDIRFSGKFTSTDENRVVPLSGMRMRGDDLTISAPPPSPTPIRAPARA</sequence>
<accession>A0ABN9RN85</accession>
<protein>
    <submittedName>
        <fullName evidence="2">Uncharacterized protein</fullName>
    </submittedName>
</protein>
<name>A0ABN9RN85_9DINO</name>
<evidence type="ECO:0000256" key="1">
    <source>
        <dbReference type="SAM" id="MobiDB-lite"/>
    </source>
</evidence>
<gene>
    <name evidence="2" type="ORF">PCOR1329_LOCUS22113</name>
</gene>
<organism evidence="2 3">
    <name type="scientific">Prorocentrum cordatum</name>
    <dbReference type="NCBI Taxonomy" id="2364126"/>
    <lineage>
        <taxon>Eukaryota</taxon>
        <taxon>Sar</taxon>
        <taxon>Alveolata</taxon>
        <taxon>Dinophyceae</taxon>
        <taxon>Prorocentrales</taxon>
        <taxon>Prorocentraceae</taxon>
        <taxon>Prorocentrum</taxon>
    </lineage>
</organism>
<evidence type="ECO:0000313" key="2">
    <source>
        <dbReference type="EMBL" id="CAK0820427.1"/>
    </source>
</evidence>
<dbReference type="Proteomes" id="UP001189429">
    <property type="component" value="Unassembled WGS sequence"/>
</dbReference>
<comment type="caution">
    <text evidence="2">The sequence shown here is derived from an EMBL/GenBank/DDBJ whole genome shotgun (WGS) entry which is preliminary data.</text>
</comment>
<dbReference type="EMBL" id="CAUYUJ010007347">
    <property type="protein sequence ID" value="CAK0820427.1"/>
    <property type="molecule type" value="Genomic_DNA"/>
</dbReference>
<feature type="non-terminal residue" evidence="2">
    <location>
        <position position="1"/>
    </location>
</feature>